<accession>A0A7U6J3Q3</accession>
<gene>
    <name evidence="1" type="ORF">DYL72_15750</name>
</gene>
<evidence type="ECO:0000313" key="2">
    <source>
        <dbReference type="Proteomes" id="UP000256923"/>
    </source>
</evidence>
<evidence type="ECO:0000313" key="1">
    <source>
        <dbReference type="EMBL" id="AZS26358.1"/>
    </source>
</evidence>
<dbReference type="RefSeq" id="WP_127170324.1">
    <property type="nucleotide sequence ID" value="NZ_CP034672.1"/>
</dbReference>
<organism evidence="1 2">
    <name type="scientific">Vibrio anguillarum</name>
    <name type="common">Listonella anguillarum</name>
    <dbReference type="NCBI Taxonomy" id="55601"/>
    <lineage>
        <taxon>Bacteria</taxon>
        <taxon>Pseudomonadati</taxon>
        <taxon>Pseudomonadota</taxon>
        <taxon>Gammaproteobacteria</taxon>
        <taxon>Vibrionales</taxon>
        <taxon>Vibrionaceae</taxon>
        <taxon>Vibrio</taxon>
    </lineage>
</organism>
<proteinExistence type="predicted"/>
<dbReference type="EMBL" id="CP034672">
    <property type="protein sequence ID" value="AZS26358.1"/>
    <property type="molecule type" value="Genomic_DNA"/>
</dbReference>
<dbReference type="AlphaFoldDB" id="A0A7U6J3Q3"/>
<name>A0A7U6J3Q3_VIBAN</name>
<evidence type="ECO:0008006" key="3">
    <source>
        <dbReference type="Google" id="ProtNLM"/>
    </source>
</evidence>
<dbReference type="Proteomes" id="UP000256923">
    <property type="component" value="Chromosome 1"/>
</dbReference>
<protein>
    <recommendedName>
        <fullName evidence="3">DUF1173 domain-containing protein</fullName>
    </recommendedName>
</protein>
<sequence length="404" mass="46474">MHITIVEKDSNSSVVRILPNPNDLLPESRRDIPAQSLLAQIRESRQELRCHCCTPPARMFVRYSHDTFTLVNHASEGQHEEHCPLVTEVHGYGERNQNGSGGGHEDASLDHFYIHRNVTEGDQPRTSHSHSASTNPVKRESKLDKLYRFICEKTLSNWYFKKKFHSKNYMLGRFRDECASIEFGDTSLNEWCFFGDRGYEFACNKLRYTIKKRLWNGRGRPHAFVFFLCEKLQIGKDKIVIDGQSYSIRNSIRPYAQAGAPFFVILTVCVEPDASIISHTAYIRPVALCDMPFPVDSQLERGVALSLFEAIDKSESRWSVNKPVFSRAIYATTPSVLPDFVVQRKNAQGKMEFKAVIEVMGMTDSEYHRRKDRLVPIMIEAWNASEVIKVYPDHDLEFIRELFG</sequence>
<reference evidence="1 2" key="1">
    <citation type="submission" date="2018-12" db="EMBL/GenBank/DDBJ databases">
        <title>Characterization and Draft Genome of Vibrio anguillarum J360 Marine Pathogen Isolated from an Outbreak in Lumpfish (Cyclopterus lumpus).</title>
        <authorList>
            <person name="Vasquez J.I."/>
            <person name="Cao T."/>
            <person name="Chakraborty S."/>
            <person name="Gnanagobal H."/>
            <person name="Wescot J."/>
            <person name="Boyce D."/>
            <person name="Santander J."/>
        </authorList>
    </citation>
    <scope>NUCLEOTIDE SEQUENCE [LARGE SCALE GENOMIC DNA]</scope>
    <source>
        <strain evidence="1 2">J360</strain>
    </source>
</reference>